<evidence type="ECO:0000256" key="2">
    <source>
        <dbReference type="SAM" id="SignalP"/>
    </source>
</evidence>
<evidence type="ECO:0000259" key="3">
    <source>
        <dbReference type="PROSITE" id="PS50206"/>
    </source>
</evidence>
<dbReference type="EMBL" id="CP029487">
    <property type="protein sequence ID" value="QCT71469.1"/>
    <property type="molecule type" value="Genomic_DNA"/>
</dbReference>
<dbReference type="InterPro" id="IPR036873">
    <property type="entry name" value="Rhodanese-like_dom_sf"/>
</dbReference>
<feature type="domain" description="Rhodanese" evidence="3">
    <location>
        <begin position="60"/>
        <end position="144"/>
    </location>
</feature>
<gene>
    <name evidence="4" type="ORF">CPZ25_009040</name>
</gene>
<proteinExistence type="predicted"/>
<dbReference type="RefSeq" id="WP_074617501.1">
    <property type="nucleotide sequence ID" value="NZ_CABJDW020000012.1"/>
</dbReference>
<dbReference type="KEGG" id="emt:CPZ25_009040"/>
<keyword evidence="2" id="KW-0732">Signal</keyword>
<accession>A0A4P9C7H1</accession>
<feature type="compositionally biased region" description="Basic and acidic residues" evidence="1">
    <location>
        <begin position="36"/>
        <end position="54"/>
    </location>
</feature>
<evidence type="ECO:0000256" key="1">
    <source>
        <dbReference type="SAM" id="MobiDB-lite"/>
    </source>
</evidence>
<sequence>MRKKGIIILMLLVLAASIYTGCTAKPSGGSSQSEQEGDKNTVKAEYHKISQDEAKKRMDEHENIVIVDVRQENEYKEGHIKDAVLVPLDTIGDEKPEALPDLNQEILVYCRSGKRSEQASRKLVALGYTNIYDFGGINTWPYETE</sequence>
<dbReference type="Gene3D" id="3.40.250.10">
    <property type="entry name" value="Rhodanese-like domain"/>
    <property type="match status" value="1"/>
</dbReference>
<dbReference type="PANTHER" id="PTHR43031">
    <property type="entry name" value="FAD-DEPENDENT OXIDOREDUCTASE"/>
    <property type="match status" value="1"/>
</dbReference>
<dbReference type="Proteomes" id="UP000218387">
    <property type="component" value="Chromosome"/>
</dbReference>
<dbReference type="InterPro" id="IPR050229">
    <property type="entry name" value="GlpE_sulfurtransferase"/>
</dbReference>
<name>A0A4P9C7H1_EUBML</name>
<organism evidence="4 5">
    <name type="scientific">Eubacterium maltosivorans</name>
    <dbReference type="NCBI Taxonomy" id="2041044"/>
    <lineage>
        <taxon>Bacteria</taxon>
        <taxon>Bacillati</taxon>
        <taxon>Bacillota</taxon>
        <taxon>Clostridia</taxon>
        <taxon>Eubacteriales</taxon>
        <taxon>Eubacteriaceae</taxon>
        <taxon>Eubacterium</taxon>
    </lineage>
</organism>
<feature type="signal peptide" evidence="2">
    <location>
        <begin position="1"/>
        <end position="24"/>
    </location>
</feature>
<dbReference type="Pfam" id="PF00581">
    <property type="entry name" value="Rhodanese"/>
    <property type="match status" value="1"/>
</dbReference>
<feature type="chain" id="PRO_5038377286" evidence="2">
    <location>
        <begin position="25"/>
        <end position="145"/>
    </location>
</feature>
<dbReference type="CDD" id="cd00158">
    <property type="entry name" value="RHOD"/>
    <property type="match status" value="1"/>
</dbReference>
<dbReference type="InterPro" id="IPR001763">
    <property type="entry name" value="Rhodanese-like_dom"/>
</dbReference>
<dbReference type="SUPFAM" id="SSF52821">
    <property type="entry name" value="Rhodanese/Cell cycle control phosphatase"/>
    <property type="match status" value="1"/>
</dbReference>
<reference evidence="4 5" key="1">
    <citation type="submission" date="2018-05" db="EMBL/GenBank/DDBJ databases">
        <title>Genome comparison of Eubacterium sp.</title>
        <authorList>
            <person name="Feng Y."/>
            <person name="Sanchez-Andrea I."/>
            <person name="Stams A.J.M."/>
            <person name="De Vos W.M."/>
        </authorList>
    </citation>
    <scope>NUCLEOTIDE SEQUENCE [LARGE SCALE GENOMIC DNA]</scope>
    <source>
        <strain evidence="4 5">YI</strain>
    </source>
</reference>
<dbReference type="SMART" id="SM00450">
    <property type="entry name" value="RHOD"/>
    <property type="match status" value="1"/>
</dbReference>
<dbReference type="PANTHER" id="PTHR43031:SF1">
    <property type="entry name" value="PYRIDINE NUCLEOTIDE-DISULPHIDE OXIDOREDUCTASE"/>
    <property type="match status" value="1"/>
</dbReference>
<keyword evidence="5" id="KW-1185">Reference proteome</keyword>
<evidence type="ECO:0000313" key="4">
    <source>
        <dbReference type="EMBL" id="QCT71469.1"/>
    </source>
</evidence>
<feature type="region of interest" description="Disordered" evidence="1">
    <location>
        <begin position="25"/>
        <end position="54"/>
    </location>
</feature>
<evidence type="ECO:0000313" key="5">
    <source>
        <dbReference type="Proteomes" id="UP000218387"/>
    </source>
</evidence>
<protein>
    <submittedName>
        <fullName evidence="4">Rhodanese-like domain-containing protein</fullName>
    </submittedName>
</protein>
<dbReference type="AlphaFoldDB" id="A0A4P9C7H1"/>
<dbReference type="PROSITE" id="PS50206">
    <property type="entry name" value="RHODANESE_3"/>
    <property type="match status" value="1"/>
</dbReference>